<organism evidence="2 3">
    <name type="scientific">Kineococcus radiotolerans</name>
    <dbReference type="NCBI Taxonomy" id="131568"/>
    <lineage>
        <taxon>Bacteria</taxon>
        <taxon>Bacillati</taxon>
        <taxon>Actinomycetota</taxon>
        <taxon>Actinomycetes</taxon>
        <taxon>Kineosporiales</taxon>
        <taxon>Kineosporiaceae</taxon>
        <taxon>Kineococcus</taxon>
    </lineage>
</organism>
<evidence type="ECO:0000313" key="3">
    <source>
        <dbReference type="Proteomes" id="UP000533269"/>
    </source>
</evidence>
<feature type="transmembrane region" description="Helical" evidence="1">
    <location>
        <begin position="21"/>
        <end position="41"/>
    </location>
</feature>
<evidence type="ECO:0000256" key="1">
    <source>
        <dbReference type="SAM" id="Phobius"/>
    </source>
</evidence>
<reference evidence="2 3" key="1">
    <citation type="submission" date="2020-08" db="EMBL/GenBank/DDBJ databases">
        <title>The Agave Microbiome: Exploring the role of microbial communities in plant adaptations to desert environments.</title>
        <authorList>
            <person name="Partida-Martinez L.P."/>
        </authorList>
    </citation>
    <scope>NUCLEOTIDE SEQUENCE [LARGE SCALE GENOMIC DNA]</scope>
    <source>
        <strain evidence="2 3">AS2.23</strain>
    </source>
</reference>
<feature type="transmembrane region" description="Helical" evidence="1">
    <location>
        <begin position="61"/>
        <end position="85"/>
    </location>
</feature>
<feature type="transmembrane region" description="Helical" evidence="1">
    <location>
        <begin position="92"/>
        <end position="111"/>
    </location>
</feature>
<dbReference type="Pfam" id="PF14325">
    <property type="entry name" value="DUF4383"/>
    <property type="match status" value="1"/>
</dbReference>
<reference evidence="2 3" key="2">
    <citation type="submission" date="2020-08" db="EMBL/GenBank/DDBJ databases">
        <authorList>
            <person name="Partida-Martinez L."/>
            <person name="Huntemann M."/>
            <person name="Clum A."/>
            <person name="Wang J."/>
            <person name="Palaniappan K."/>
            <person name="Ritter S."/>
            <person name="Chen I.-M."/>
            <person name="Stamatis D."/>
            <person name="Reddy T."/>
            <person name="O'Malley R."/>
            <person name="Daum C."/>
            <person name="Shapiro N."/>
            <person name="Ivanova N."/>
            <person name="Kyrpides N."/>
            <person name="Woyke T."/>
        </authorList>
    </citation>
    <scope>NUCLEOTIDE SEQUENCE [LARGE SCALE GENOMIC DNA]</scope>
    <source>
        <strain evidence="2 3">AS2.23</strain>
    </source>
</reference>
<comment type="caution">
    <text evidence="2">The sequence shown here is derived from an EMBL/GenBank/DDBJ whole genome shotgun (WGS) entry which is preliminary data.</text>
</comment>
<gene>
    <name evidence="2" type="ORF">FHR75_003317</name>
</gene>
<dbReference type="AlphaFoldDB" id="A0A7W4TQB5"/>
<keyword evidence="1" id="KW-0472">Membrane</keyword>
<proteinExistence type="predicted"/>
<accession>A0A7W4TQB5</accession>
<keyword evidence="1" id="KW-1133">Transmembrane helix</keyword>
<dbReference type="RefSeq" id="WP_183392262.1">
    <property type="nucleotide sequence ID" value="NZ_JACHVY010000003.1"/>
</dbReference>
<name>A0A7W4TQB5_KINRA</name>
<evidence type="ECO:0000313" key="2">
    <source>
        <dbReference type="EMBL" id="MBB2902486.1"/>
    </source>
</evidence>
<dbReference type="Proteomes" id="UP000533269">
    <property type="component" value="Unassembled WGS sequence"/>
</dbReference>
<feature type="transmembrane region" description="Helical" evidence="1">
    <location>
        <begin position="131"/>
        <end position="147"/>
    </location>
</feature>
<protein>
    <submittedName>
        <fullName evidence="2">Putative membrane protein YiaA</fullName>
    </submittedName>
</protein>
<sequence length="169" mass="17473">MSTTRSKRSTDSGLSVHRSPVALTSLVVGAAFILVGVMGFIPGITTNYGDMAGAGHHSSAMLLGIFQVSVLHNLLHLALGVLGVLASRATAAARMFLLIGGVAYLGLWIYGMVVPETSSANFVPLNTADDWLHLVLGLGMVLLGLVMPRRQSNATAATYAGPTAGGDIQ</sequence>
<dbReference type="EMBL" id="JACHVY010000003">
    <property type="protein sequence ID" value="MBB2902486.1"/>
    <property type="molecule type" value="Genomic_DNA"/>
</dbReference>
<keyword evidence="1" id="KW-0812">Transmembrane</keyword>